<reference evidence="2 3" key="1">
    <citation type="submission" date="2018-11" db="EMBL/GenBank/DDBJ databases">
        <title>Pseudaminobacter arsenicus sp. nov., an arsenic-resistant bacterium isolated from arsenic-rich aquifers.</title>
        <authorList>
            <person name="Mu Y."/>
        </authorList>
    </citation>
    <scope>NUCLEOTIDE SEQUENCE [LARGE SCALE GENOMIC DNA]</scope>
    <source>
        <strain evidence="2 3">CB3</strain>
    </source>
</reference>
<evidence type="ECO:0000313" key="3">
    <source>
        <dbReference type="Proteomes" id="UP000281647"/>
    </source>
</evidence>
<dbReference type="OrthoDB" id="5998046at2"/>
<name>A0A432V9S8_9HYPH</name>
<evidence type="ECO:0000256" key="1">
    <source>
        <dbReference type="SAM" id="Phobius"/>
    </source>
</evidence>
<dbReference type="AlphaFoldDB" id="A0A432V9S8"/>
<feature type="transmembrane region" description="Helical" evidence="1">
    <location>
        <begin position="12"/>
        <end position="34"/>
    </location>
</feature>
<keyword evidence="1" id="KW-0472">Membrane</keyword>
<gene>
    <name evidence="2" type="ORF">EET67_04590</name>
</gene>
<protein>
    <recommendedName>
        <fullName evidence="4">DUF4352 domain-containing protein</fullName>
    </recommendedName>
</protein>
<keyword evidence="1" id="KW-1133">Transmembrane helix</keyword>
<dbReference type="EMBL" id="RKST01000003">
    <property type="protein sequence ID" value="RUM98927.1"/>
    <property type="molecule type" value="Genomic_DNA"/>
</dbReference>
<sequence length="193" mass="20890">MQQRSTLRQRLIAILVTGVGATAAAAISFGVTVYEAAHPRAVPVVPAGEPIDTGRWNITFQAAHSGPVPPTGVEPSESKKFVLVEFDATNLSAATGFVSPTLFTVDPPVPNLPAPVFYLARDKWIASGLNPSMPERMIAVWEWPQALALPETLRLTVGSQIYKRRDNLYGASSWFDRDPIAVVELPVSRDGAR</sequence>
<dbReference type="Proteomes" id="UP000281647">
    <property type="component" value="Unassembled WGS sequence"/>
</dbReference>
<proteinExistence type="predicted"/>
<accession>A0A432V9S8</accession>
<comment type="caution">
    <text evidence="2">The sequence shown here is derived from an EMBL/GenBank/DDBJ whole genome shotgun (WGS) entry which is preliminary data.</text>
</comment>
<evidence type="ECO:0008006" key="4">
    <source>
        <dbReference type="Google" id="ProtNLM"/>
    </source>
</evidence>
<dbReference type="RefSeq" id="WP_128624430.1">
    <property type="nucleotide sequence ID" value="NZ_ML133508.1"/>
</dbReference>
<evidence type="ECO:0000313" key="2">
    <source>
        <dbReference type="EMBL" id="RUM98927.1"/>
    </source>
</evidence>
<keyword evidence="3" id="KW-1185">Reference proteome</keyword>
<keyword evidence="1" id="KW-0812">Transmembrane</keyword>
<organism evidence="2 3">
    <name type="scientific">Borborobacter arsenicus</name>
    <dbReference type="NCBI Taxonomy" id="1851146"/>
    <lineage>
        <taxon>Bacteria</taxon>
        <taxon>Pseudomonadati</taxon>
        <taxon>Pseudomonadota</taxon>
        <taxon>Alphaproteobacteria</taxon>
        <taxon>Hyphomicrobiales</taxon>
        <taxon>Phyllobacteriaceae</taxon>
        <taxon>Borborobacter</taxon>
    </lineage>
</organism>